<evidence type="ECO:0000313" key="2">
    <source>
        <dbReference type="Proteomes" id="UP001596504"/>
    </source>
</evidence>
<gene>
    <name evidence="1" type="ORF">ACFQRI_26040</name>
</gene>
<accession>A0ABW2LW78</accession>
<dbReference type="EMBL" id="JBHTCJ010000021">
    <property type="protein sequence ID" value="MFC7344886.1"/>
    <property type="molecule type" value="Genomic_DNA"/>
</dbReference>
<name>A0ABW2LW78_9PSEU</name>
<evidence type="ECO:0000313" key="1">
    <source>
        <dbReference type="EMBL" id="MFC7344886.1"/>
    </source>
</evidence>
<dbReference type="RefSeq" id="WP_380673114.1">
    <property type="nucleotide sequence ID" value="NZ_JBHTCJ010000021.1"/>
</dbReference>
<proteinExistence type="predicted"/>
<dbReference type="Proteomes" id="UP001596504">
    <property type="component" value="Unassembled WGS sequence"/>
</dbReference>
<protein>
    <submittedName>
        <fullName evidence="1">Uncharacterized protein</fullName>
    </submittedName>
</protein>
<comment type="caution">
    <text evidence="1">The sequence shown here is derived from an EMBL/GenBank/DDBJ whole genome shotgun (WGS) entry which is preliminary data.</text>
</comment>
<sequence length="87" mass="9986">MTAEQLSPSEVERARAALARWYWDPSPWSRTTFTAEEMPRLHRALIAPTLAQAEVEFDVTDDPLLVSPQQYAENHALLEEIRRTYGS</sequence>
<organism evidence="1 2">
    <name type="scientific">Saccharopolyspora griseoalba</name>
    <dbReference type="NCBI Taxonomy" id="1431848"/>
    <lineage>
        <taxon>Bacteria</taxon>
        <taxon>Bacillati</taxon>
        <taxon>Actinomycetota</taxon>
        <taxon>Actinomycetes</taxon>
        <taxon>Pseudonocardiales</taxon>
        <taxon>Pseudonocardiaceae</taxon>
        <taxon>Saccharopolyspora</taxon>
    </lineage>
</organism>
<keyword evidence="2" id="KW-1185">Reference proteome</keyword>
<reference evidence="2" key="1">
    <citation type="journal article" date="2019" name="Int. J. Syst. Evol. Microbiol.">
        <title>The Global Catalogue of Microorganisms (GCM) 10K type strain sequencing project: providing services to taxonomists for standard genome sequencing and annotation.</title>
        <authorList>
            <consortium name="The Broad Institute Genomics Platform"/>
            <consortium name="The Broad Institute Genome Sequencing Center for Infectious Disease"/>
            <person name="Wu L."/>
            <person name="Ma J."/>
        </authorList>
    </citation>
    <scope>NUCLEOTIDE SEQUENCE [LARGE SCALE GENOMIC DNA]</scope>
    <source>
        <strain evidence="2">WLHS5</strain>
    </source>
</reference>